<dbReference type="Gene3D" id="3.40.50.2000">
    <property type="entry name" value="Glycogen Phosphorylase B"/>
    <property type="match status" value="1"/>
</dbReference>
<keyword evidence="3" id="KW-0328">Glycosyltransferase</keyword>
<gene>
    <name evidence="3" type="ORF">Q2T42_19315</name>
</gene>
<dbReference type="GO" id="GO:0016757">
    <property type="term" value="F:glycosyltransferase activity"/>
    <property type="evidence" value="ECO:0007669"/>
    <property type="project" value="UniProtKB-KW"/>
</dbReference>
<dbReference type="GO" id="GO:0009103">
    <property type="term" value="P:lipopolysaccharide biosynthetic process"/>
    <property type="evidence" value="ECO:0007669"/>
    <property type="project" value="TreeGrafter"/>
</dbReference>
<sequence>MLRYVFTEKKYDLVFVIYAPNRGWILEAISREIAAYFPGKCHFYYSLENLPPAKAYFFAHYSLFPDALAKNPYLRIAKSLIWYTHPKEISVSNEALMAALNQATRVICTCSEFERLLISQGLNSQKVTYILGGADPILFQPHLRSTGAVGFCSAYYPRKSPDKILQIIKSMPHRQFLLIGRNWHEYEHFTELSQLPNLSYVEIAYAEYPKYYAQMDVFVSVAQLEGGPIPLIEAMMCNVVPVASRTGFAPDIIRPGENGFLFDVEAPVAEICQLIEQAFLIKTDVRATVENLSWKNFSLAVQSLLGKETL</sequence>
<dbReference type="InterPro" id="IPR001296">
    <property type="entry name" value="Glyco_trans_1"/>
</dbReference>
<dbReference type="PANTHER" id="PTHR46401:SF2">
    <property type="entry name" value="GLYCOSYLTRANSFERASE WBBK-RELATED"/>
    <property type="match status" value="1"/>
</dbReference>
<reference evidence="3" key="2">
    <citation type="submission" date="2023-07" db="EMBL/GenBank/DDBJ databases">
        <authorList>
            <person name="Bai X.-H."/>
            <person name="Wang H.-H."/>
            <person name="Wang J."/>
            <person name="Ma M.-Y."/>
            <person name="Hu H.-H."/>
            <person name="Song Z.-L."/>
            <person name="Ma H.-G."/>
            <person name="Fan Y."/>
            <person name="Du C.-Y."/>
            <person name="Xu J.-C."/>
        </authorList>
    </citation>
    <scope>NUCLEOTIDE SEQUENCE</scope>
    <source>
        <strain evidence="3">CZ1</strain>
    </source>
</reference>
<dbReference type="EMBL" id="CP130144">
    <property type="protein sequence ID" value="WNZ43985.1"/>
    <property type="molecule type" value="Genomic_DNA"/>
</dbReference>
<evidence type="ECO:0000259" key="2">
    <source>
        <dbReference type="Pfam" id="PF00534"/>
    </source>
</evidence>
<name>A0AA96X1T5_LEPBY</name>
<feature type="domain" description="Glycosyl transferase family 1" evidence="2">
    <location>
        <begin position="151"/>
        <end position="278"/>
    </location>
</feature>
<protein>
    <submittedName>
        <fullName evidence="3">Glycosyltransferase</fullName>
        <ecNumber evidence="3">2.4.-.-</ecNumber>
    </submittedName>
</protein>
<dbReference type="Pfam" id="PF00534">
    <property type="entry name" value="Glycos_transf_1"/>
    <property type="match status" value="1"/>
</dbReference>
<dbReference type="AlphaFoldDB" id="A0AA96X1T5"/>
<accession>A0AA96X1T5</accession>
<evidence type="ECO:0000313" key="3">
    <source>
        <dbReference type="EMBL" id="WNZ43985.1"/>
    </source>
</evidence>
<organism evidence="3">
    <name type="scientific">Leptolyngbya boryana CZ1</name>
    <dbReference type="NCBI Taxonomy" id="3060204"/>
    <lineage>
        <taxon>Bacteria</taxon>
        <taxon>Bacillati</taxon>
        <taxon>Cyanobacteriota</taxon>
        <taxon>Cyanophyceae</taxon>
        <taxon>Leptolyngbyales</taxon>
        <taxon>Leptolyngbyaceae</taxon>
        <taxon>Leptolyngbya group</taxon>
        <taxon>Leptolyngbya</taxon>
    </lineage>
</organism>
<keyword evidence="1 3" id="KW-0808">Transferase</keyword>
<dbReference type="RefSeq" id="WP_316426168.1">
    <property type="nucleotide sequence ID" value="NZ_CP130144.1"/>
</dbReference>
<dbReference type="SUPFAM" id="SSF53756">
    <property type="entry name" value="UDP-Glycosyltransferase/glycogen phosphorylase"/>
    <property type="match status" value="1"/>
</dbReference>
<reference evidence="3" key="1">
    <citation type="journal article" date="2023" name="Plants (Basel)">
        <title>Genomic Analysis of Leptolyngbya boryana CZ1 Reveals Efficient Carbon Fixation Modules.</title>
        <authorList>
            <person name="Bai X."/>
            <person name="Wang H."/>
            <person name="Cheng W."/>
            <person name="Wang J."/>
            <person name="Ma M."/>
            <person name="Hu H."/>
            <person name="Song Z."/>
            <person name="Ma H."/>
            <person name="Fan Y."/>
            <person name="Du C."/>
            <person name="Xu J."/>
        </authorList>
    </citation>
    <scope>NUCLEOTIDE SEQUENCE</scope>
    <source>
        <strain evidence="3">CZ1</strain>
    </source>
</reference>
<dbReference type="PANTHER" id="PTHR46401">
    <property type="entry name" value="GLYCOSYLTRANSFERASE WBBK-RELATED"/>
    <property type="match status" value="1"/>
</dbReference>
<evidence type="ECO:0000256" key="1">
    <source>
        <dbReference type="ARBA" id="ARBA00022679"/>
    </source>
</evidence>
<dbReference type="EC" id="2.4.-.-" evidence="3"/>
<proteinExistence type="predicted"/>